<organism evidence="1 2">
    <name type="scientific">Novacetimonas hansenii ATCC 23769</name>
    <dbReference type="NCBI Taxonomy" id="714995"/>
    <lineage>
        <taxon>Bacteria</taxon>
        <taxon>Pseudomonadati</taxon>
        <taxon>Pseudomonadota</taxon>
        <taxon>Alphaproteobacteria</taxon>
        <taxon>Acetobacterales</taxon>
        <taxon>Acetobacteraceae</taxon>
        <taxon>Novacetimonas</taxon>
    </lineage>
</organism>
<accession>D5QBJ9</accession>
<dbReference type="Proteomes" id="UP000006468">
    <property type="component" value="Chromosome"/>
</dbReference>
<dbReference type="AlphaFoldDB" id="D5QBJ9"/>
<evidence type="ECO:0000313" key="2">
    <source>
        <dbReference type="Proteomes" id="UP000006468"/>
    </source>
</evidence>
<evidence type="ECO:0000313" key="1">
    <source>
        <dbReference type="EMBL" id="EFG85685.1"/>
    </source>
</evidence>
<dbReference type="HOGENOM" id="CLU_2916555_0_0_5"/>
<comment type="caution">
    <text evidence="1">The sequence shown here is derived from an EMBL/GenBank/DDBJ whole genome shotgun (WGS) entry which is preliminary data.</text>
</comment>
<protein>
    <submittedName>
        <fullName evidence="1">Uncharacterized protein</fullName>
    </submittedName>
</protein>
<reference evidence="1 2" key="1">
    <citation type="journal article" date="2010" name="J. Bacteriol.">
        <title>Genome sequence of a cellulose-producing bacterium, Gluconacetobacter hansenii ATCC 23769.</title>
        <authorList>
            <person name="Iyer P.R."/>
            <person name="Geib S.M."/>
            <person name="Catchmark J."/>
            <person name="Kao T.H."/>
            <person name="Tien M."/>
        </authorList>
    </citation>
    <scope>NUCLEOTIDE SEQUENCE [LARGE SCALE GENOMIC DNA]</scope>
    <source>
        <strain evidence="1 2">ATCC 23769</strain>
    </source>
</reference>
<name>D5QBJ9_NOVHA</name>
<proteinExistence type="predicted"/>
<dbReference type="EMBL" id="ADTV01000004">
    <property type="protein sequence ID" value="EFG85685.1"/>
    <property type="molecule type" value="Genomic_DNA"/>
</dbReference>
<sequence>MNVDKKMQSFQWRTISIHHHNILINMLFFNITELGGFRVPCATEKAAMCYGVSRPAEGDIM</sequence>
<gene>
    <name evidence="1" type="ORF">GXY_02466</name>
</gene>